<dbReference type="HOGENOM" id="CLU_1185283_0_0_1"/>
<dbReference type="Proteomes" id="UP000017559">
    <property type="component" value="Unassembled WGS sequence"/>
</dbReference>
<proteinExistence type="predicted"/>
<name>V2XY40_MONRO</name>
<keyword evidence="2" id="KW-1185">Reference proteome</keyword>
<reference evidence="1 2" key="1">
    <citation type="journal article" date="2014" name="BMC Genomics">
        <title>Genome and secretome analysis of the hemibiotrophic fungal pathogen, Moniliophthora roreri, which causes frosty pod rot disease of cacao: mechanisms of the biotrophic and necrotrophic phases.</title>
        <authorList>
            <person name="Meinhardt L.W."/>
            <person name="Costa G.G.L."/>
            <person name="Thomazella D.P.T."/>
            <person name="Teixeira P.J.P.L."/>
            <person name="Carazzolle M.F."/>
            <person name="Schuster S.C."/>
            <person name="Carlson J.E."/>
            <person name="Guiltinan M.J."/>
            <person name="Mieczkowski P."/>
            <person name="Farmer A."/>
            <person name="Ramaraj T."/>
            <person name="Crozier J."/>
            <person name="Davis R.E."/>
            <person name="Shao J."/>
            <person name="Melnick R.L."/>
            <person name="Pereira G.A.G."/>
            <person name="Bailey B.A."/>
        </authorList>
    </citation>
    <scope>NUCLEOTIDE SEQUENCE [LARGE SCALE GENOMIC DNA]</scope>
    <source>
        <strain evidence="1 2">MCA 2997</strain>
    </source>
</reference>
<sequence>MVMQASNNDSLQVCVRLEGLTAQAHKDKALRLSVMQRLFKSSSGAKNQSSEAFAEIEKDIQLLQSVLDDIRSALKQLQELTCNHVKAFLFAKGCKNELGPASKEVGRCLACILVGITELVSVPEPFLDSTFGRLPNSISTRRKHAQNMLKQLPENLDGARNLSVEVSAGIRKDIQLLQLALNNALFALQKRQKLIGSSVKAFFSDELSQIQKSSNAPQSKHLSSIAASFTRPSV</sequence>
<dbReference type="EMBL" id="AWSO01001323">
    <property type="protein sequence ID" value="ESK84329.1"/>
    <property type="molecule type" value="Genomic_DNA"/>
</dbReference>
<evidence type="ECO:0000313" key="2">
    <source>
        <dbReference type="Proteomes" id="UP000017559"/>
    </source>
</evidence>
<evidence type="ECO:0000313" key="1">
    <source>
        <dbReference type="EMBL" id="ESK84329.1"/>
    </source>
</evidence>
<dbReference type="KEGG" id="mrr:Moror_10212"/>
<organism evidence="1 2">
    <name type="scientific">Moniliophthora roreri (strain MCA 2997)</name>
    <name type="common">Cocoa frosty pod rot fungus</name>
    <name type="synonym">Crinipellis roreri</name>
    <dbReference type="NCBI Taxonomy" id="1381753"/>
    <lineage>
        <taxon>Eukaryota</taxon>
        <taxon>Fungi</taxon>
        <taxon>Dikarya</taxon>
        <taxon>Basidiomycota</taxon>
        <taxon>Agaricomycotina</taxon>
        <taxon>Agaricomycetes</taxon>
        <taxon>Agaricomycetidae</taxon>
        <taxon>Agaricales</taxon>
        <taxon>Marasmiineae</taxon>
        <taxon>Marasmiaceae</taxon>
        <taxon>Moniliophthora</taxon>
    </lineage>
</organism>
<dbReference type="AlphaFoldDB" id="V2XY40"/>
<accession>V2XY40</accession>
<protein>
    <submittedName>
        <fullName evidence="1">Uncharacterized protein</fullName>
    </submittedName>
</protein>
<comment type="caution">
    <text evidence="1">The sequence shown here is derived from an EMBL/GenBank/DDBJ whole genome shotgun (WGS) entry which is preliminary data.</text>
</comment>
<gene>
    <name evidence="1" type="ORF">Moror_10212</name>
</gene>